<keyword evidence="2" id="KW-0067">ATP-binding</keyword>
<feature type="region of interest" description="Disordered" evidence="3">
    <location>
        <begin position="1309"/>
        <end position="1337"/>
    </location>
</feature>
<feature type="domain" description="Helicase C-terminal" evidence="5">
    <location>
        <begin position="796"/>
        <end position="970"/>
    </location>
</feature>
<dbReference type="Pfam" id="PF21010">
    <property type="entry name" value="HA2_C"/>
    <property type="match status" value="1"/>
</dbReference>
<dbReference type="EMBL" id="JAPQKI010000009">
    <property type="protein sequence ID" value="KAJ5090452.1"/>
    <property type="molecule type" value="Genomic_DNA"/>
</dbReference>
<dbReference type="Pfam" id="PF00270">
    <property type="entry name" value="DEAD"/>
    <property type="match status" value="1"/>
</dbReference>
<proteinExistence type="predicted"/>
<dbReference type="CDD" id="cd17917">
    <property type="entry name" value="DEXHc_RHA-like"/>
    <property type="match status" value="1"/>
</dbReference>
<dbReference type="RefSeq" id="XP_056472433.1">
    <property type="nucleotide sequence ID" value="XM_056621627.1"/>
</dbReference>
<dbReference type="PROSITE" id="PS51194">
    <property type="entry name" value="HELICASE_CTER"/>
    <property type="match status" value="1"/>
</dbReference>
<dbReference type="PROSITE" id="PS51192">
    <property type="entry name" value="HELICASE_ATP_BIND_1"/>
    <property type="match status" value="1"/>
</dbReference>
<accession>A0A9W9K369</accession>
<dbReference type="Gene3D" id="1.20.120.1080">
    <property type="match status" value="1"/>
</dbReference>
<evidence type="ECO:0000256" key="2">
    <source>
        <dbReference type="ARBA" id="ARBA00022840"/>
    </source>
</evidence>
<reference evidence="6" key="2">
    <citation type="journal article" date="2023" name="IMA Fungus">
        <title>Comparative genomic study of the Penicillium genus elucidates a diverse pangenome and 15 lateral gene transfer events.</title>
        <authorList>
            <person name="Petersen C."/>
            <person name="Sorensen T."/>
            <person name="Nielsen M.R."/>
            <person name="Sondergaard T.E."/>
            <person name="Sorensen J.L."/>
            <person name="Fitzpatrick D.A."/>
            <person name="Frisvad J.C."/>
            <person name="Nielsen K.L."/>
        </authorList>
    </citation>
    <scope>NUCLEOTIDE SEQUENCE</scope>
    <source>
        <strain evidence="6">IBT 30761</strain>
    </source>
</reference>
<dbReference type="SMART" id="SM00487">
    <property type="entry name" value="DEXDc"/>
    <property type="match status" value="1"/>
</dbReference>
<dbReference type="Pfam" id="PF00271">
    <property type="entry name" value="Helicase_C"/>
    <property type="match status" value="1"/>
</dbReference>
<dbReference type="Gene3D" id="3.40.50.300">
    <property type="entry name" value="P-loop containing nucleotide triphosphate hydrolases"/>
    <property type="match status" value="2"/>
</dbReference>
<evidence type="ECO:0000256" key="3">
    <source>
        <dbReference type="SAM" id="MobiDB-lite"/>
    </source>
</evidence>
<gene>
    <name evidence="6" type="ORF">N7532_009136</name>
</gene>
<dbReference type="PANTHER" id="PTHR18934">
    <property type="entry name" value="ATP-DEPENDENT RNA HELICASE"/>
    <property type="match status" value="1"/>
</dbReference>
<feature type="region of interest" description="Disordered" evidence="3">
    <location>
        <begin position="105"/>
        <end position="142"/>
    </location>
</feature>
<name>A0A9W9K369_9EURO</name>
<dbReference type="SMART" id="SM00847">
    <property type="entry name" value="HA2"/>
    <property type="match status" value="1"/>
</dbReference>
<dbReference type="InterPro" id="IPR001650">
    <property type="entry name" value="Helicase_C-like"/>
</dbReference>
<sequence>MTTRTNAYAYIWNVKQLPSPNRYESSFRALRWGASPAAALQRLRRKLHTTRTNSAAAVFGNNKAKPGGSHMRPIDGAENIQFGLHLGRGITNTIESRPDLARTHPIEHSQTSANSSQESNHSTKPNHSDVLHQQENPKPSVDSDLDLFLSQAEFEIFGLLRYKQLVHLTFPTKRKLETGVKYVAECSFDKMPNKITARGKGSNNETAKKAAKNKLISKLRESGVWKDLQDDLYIKRALSGKLPDPTPSVKLNAQEYSRFLKMKQDGRFQLTEMSVENTNGHAIRVMELTMPGQPELRAPLENIRKFHSLSVRASRTSAYLILIAKMQLAGIWDIIIPTEKVTQARDEFPDAVSKTQALPRAEARASSEDQALTQGECLPQEQTPADAMPQDDSQSKDQGSPQDAHVPHNEVPQQDEVLLEKEIISSRGNAHLILDDDLLATMGMSRNDLLKTSKMVRKMIPEQKAFSPEPQYFNFHLDEDKRQMQLAAALKQLRESKDPKMLEIRSKVAALPIADFRQSILDLVKSHTFSIIVAETGSGKSTQVPQIILDDAIDQGDGGRCNIICTQPRRIAAQRLADRVSQERDETVGQTVGSIVRFERRLSRKDSAITFCTTGILLNYLQSVPDLVKTFSHIILDEVHVRDIGIDFVMLLLKRFVNHCSNSGADIPKIVVMSATVDTNLFSSYFSMEGPDGSLIPAPHITVPGRQYQVDHYYLDEILGNLETSPLGEELNAVDDADTAKYLHRHLSEFGDIDSEAGPSEESPDKKSTPLPHSSKVPNALPEEDSLVPAGLLGMTVFDLLSRTESGSIMVFLPGLKPMTDLKKKLQQYGPQLGFDFSNEEMYRVILLHSHLPEEQEKLSLNIPTGCRRVIISTDIAEASVTISDVKYVIDAGKVNQLIVNTKNHSRRLACCWATQSQSQQRAGRAGRVQAGEYYYLGTKKRYDTLRVEQIPEIIRGNLQTTCLRARLLSGDDTILGFLKELIEPPKDEDVIVNVDALKQLSALDDGENFTSLGSILAKLPTDTPAMGKLIMLGIIFRCLDPMLALAATGSTTPLFLRSTDTATAKLVLRNRVEFASGSGSDHISAINAFKSVRKVFDEQGKISALDFAMDHSIWYRSWRTAHRISEQILGDLRSAALIPPREDKWDSEGQLGGARLNVNSNNTPLIKALLLHCLFPRLAGPRDNSNEFTTNTDPRTMMAARSVFMAGIKSRKQGQKLPKCLVVYDYKASSLSGMPFIHEISPVSPLTAAFFGGKLRWDAKEMLLDSWLSLSLNTQDSAFKPSEAARNLIELHKALRVTLDTAFDTFPAANQRSPSKSHPAMPSGPIIPFPQKRSRI</sequence>
<dbReference type="InterPro" id="IPR011545">
    <property type="entry name" value="DEAD/DEAH_box_helicase_dom"/>
</dbReference>
<feature type="region of interest" description="Disordered" evidence="3">
    <location>
        <begin position="752"/>
        <end position="783"/>
    </location>
</feature>
<dbReference type="InterPro" id="IPR014001">
    <property type="entry name" value="Helicase_ATP-bd"/>
</dbReference>
<organism evidence="6 7">
    <name type="scientific">Penicillium argentinense</name>
    <dbReference type="NCBI Taxonomy" id="1131581"/>
    <lineage>
        <taxon>Eukaryota</taxon>
        <taxon>Fungi</taxon>
        <taxon>Dikarya</taxon>
        <taxon>Ascomycota</taxon>
        <taxon>Pezizomycotina</taxon>
        <taxon>Eurotiomycetes</taxon>
        <taxon>Eurotiomycetidae</taxon>
        <taxon>Eurotiales</taxon>
        <taxon>Aspergillaceae</taxon>
        <taxon>Penicillium</taxon>
    </lineage>
</organism>
<reference evidence="6" key="1">
    <citation type="submission" date="2022-11" db="EMBL/GenBank/DDBJ databases">
        <authorList>
            <person name="Petersen C."/>
        </authorList>
    </citation>
    <scope>NUCLEOTIDE SEQUENCE</scope>
    <source>
        <strain evidence="6">IBT 30761</strain>
    </source>
</reference>
<dbReference type="GO" id="GO:0003723">
    <property type="term" value="F:RNA binding"/>
    <property type="evidence" value="ECO:0007669"/>
    <property type="project" value="TreeGrafter"/>
</dbReference>
<feature type="domain" description="Helicase ATP-binding" evidence="4">
    <location>
        <begin position="521"/>
        <end position="695"/>
    </location>
</feature>
<dbReference type="InterPro" id="IPR027417">
    <property type="entry name" value="P-loop_NTPase"/>
</dbReference>
<dbReference type="SMART" id="SM00490">
    <property type="entry name" value="HELICc"/>
    <property type="match status" value="1"/>
</dbReference>
<evidence type="ECO:0000256" key="1">
    <source>
        <dbReference type="ARBA" id="ARBA00022741"/>
    </source>
</evidence>
<evidence type="ECO:0008006" key="8">
    <source>
        <dbReference type="Google" id="ProtNLM"/>
    </source>
</evidence>
<dbReference type="GO" id="GO:0005524">
    <property type="term" value="F:ATP binding"/>
    <property type="evidence" value="ECO:0007669"/>
    <property type="project" value="UniProtKB-KW"/>
</dbReference>
<dbReference type="GO" id="GO:0004386">
    <property type="term" value="F:helicase activity"/>
    <property type="evidence" value="ECO:0007669"/>
    <property type="project" value="TreeGrafter"/>
</dbReference>
<evidence type="ECO:0000259" key="4">
    <source>
        <dbReference type="PROSITE" id="PS51192"/>
    </source>
</evidence>
<dbReference type="GeneID" id="81360606"/>
<dbReference type="SUPFAM" id="SSF52540">
    <property type="entry name" value="P-loop containing nucleoside triphosphate hydrolases"/>
    <property type="match status" value="1"/>
</dbReference>
<dbReference type="Proteomes" id="UP001149074">
    <property type="component" value="Unassembled WGS sequence"/>
</dbReference>
<evidence type="ECO:0000313" key="7">
    <source>
        <dbReference type="Proteomes" id="UP001149074"/>
    </source>
</evidence>
<feature type="region of interest" description="Disordered" evidence="3">
    <location>
        <begin position="352"/>
        <end position="414"/>
    </location>
</feature>
<dbReference type="OrthoDB" id="5600252at2759"/>
<keyword evidence="1" id="KW-0547">Nucleotide-binding</keyword>
<feature type="compositionally biased region" description="Polar residues" evidence="3">
    <location>
        <begin position="108"/>
        <end position="125"/>
    </location>
</feature>
<evidence type="ECO:0000259" key="5">
    <source>
        <dbReference type="PROSITE" id="PS51194"/>
    </source>
</evidence>
<protein>
    <recommendedName>
        <fullName evidence="8">P-loop containing nucleoside triphosphate hydrolase protein</fullName>
    </recommendedName>
</protein>
<evidence type="ECO:0000313" key="6">
    <source>
        <dbReference type="EMBL" id="KAJ5090452.1"/>
    </source>
</evidence>
<dbReference type="PANTHER" id="PTHR18934:SF145">
    <property type="entry name" value="ATP-DEPENDENT RNA HELICASE DHX57-RELATED"/>
    <property type="match status" value="1"/>
</dbReference>
<dbReference type="CDD" id="cd18791">
    <property type="entry name" value="SF2_C_RHA"/>
    <property type="match status" value="1"/>
</dbReference>
<comment type="caution">
    <text evidence="6">The sequence shown here is derived from an EMBL/GenBank/DDBJ whole genome shotgun (WGS) entry which is preliminary data.</text>
</comment>
<keyword evidence="7" id="KW-1185">Reference proteome</keyword>
<dbReference type="InterPro" id="IPR007502">
    <property type="entry name" value="Helicase-assoc_dom"/>
</dbReference>